<dbReference type="GO" id="GO:0022857">
    <property type="term" value="F:transmembrane transporter activity"/>
    <property type="evidence" value="ECO:0007669"/>
    <property type="project" value="InterPro"/>
</dbReference>
<accession>A1HLU9</accession>
<organism evidence="7 8">
    <name type="scientific">Thermosinus carboxydivorans Nor1</name>
    <dbReference type="NCBI Taxonomy" id="401526"/>
    <lineage>
        <taxon>Bacteria</taxon>
        <taxon>Bacillati</taxon>
        <taxon>Bacillota</taxon>
        <taxon>Negativicutes</taxon>
        <taxon>Selenomonadales</taxon>
        <taxon>Sporomusaceae</taxon>
        <taxon>Thermosinus</taxon>
    </lineage>
</organism>
<feature type="transmembrane region" description="Helical" evidence="6">
    <location>
        <begin position="12"/>
        <end position="28"/>
    </location>
</feature>
<keyword evidence="8" id="KW-1185">Reference proteome</keyword>
<dbReference type="eggNOG" id="COG0471">
    <property type="taxonomic scope" value="Bacteria"/>
</dbReference>
<comment type="similarity">
    <text evidence="2">Belongs to the SLC13A/DASS transporter (TC 2.A.47) family. DIT1 subfamily.</text>
</comment>
<evidence type="ECO:0000256" key="3">
    <source>
        <dbReference type="ARBA" id="ARBA00022692"/>
    </source>
</evidence>
<dbReference type="AlphaFoldDB" id="A1HLU9"/>
<comment type="subcellular location">
    <subcellularLocation>
        <location evidence="1">Membrane</location>
        <topology evidence="1">Multi-pass membrane protein</topology>
    </subcellularLocation>
</comment>
<evidence type="ECO:0000256" key="6">
    <source>
        <dbReference type="SAM" id="Phobius"/>
    </source>
</evidence>
<protein>
    <submittedName>
        <fullName evidence="7">Anion transporter</fullName>
    </submittedName>
</protein>
<evidence type="ECO:0000256" key="5">
    <source>
        <dbReference type="ARBA" id="ARBA00023136"/>
    </source>
</evidence>
<dbReference type="PANTHER" id="PTHR42826">
    <property type="entry name" value="DICARBOXYLATE TRANSPORTER 2.1, CHLOROPLASTIC"/>
    <property type="match status" value="1"/>
</dbReference>
<feature type="transmembrane region" description="Helical" evidence="6">
    <location>
        <begin position="435"/>
        <end position="455"/>
    </location>
</feature>
<feature type="transmembrane region" description="Helical" evidence="6">
    <location>
        <begin position="93"/>
        <end position="115"/>
    </location>
</feature>
<proteinExistence type="inferred from homology"/>
<feature type="transmembrane region" description="Helical" evidence="6">
    <location>
        <begin position="229"/>
        <end position="247"/>
    </location>
</feature>
<dbReference type="NCBIfam" id="TIGR00785">
    <property type="entry name" value="dass"/>
    <property type="match status" value="1"/>
</dbReference>
<evidence type="ECO:0000256" key="1">
    <source>
        <dbReference type="ARBA" id="ARBA00004141"/>
    </source>
</evidence>
<feature type="transmembrane region" description="Helical" evidence="6">
    <location>
        <begin position="462"/>
        <end position="481"/>
    </location>
</feature>
<feature type="transmembrane region" description="Helical" evidence="6">
    <location>
        <begin position="40"/>
        <end position="73"/>
    </location>
</feature>
<dbReference type="InterPro" id="IPR001898">
    <property type="entry name" value="SLC13A/DASS"/>
</dbReference>
<sequence>MANQFEEWGKKYGLIAAILTGLAIWAIPTPASMTVTQHKLLAIFGGAVVAWITIGINFAVSTFAIITLLYFWVGNPDGKLDKAGNLIRNADFAVGGFASSSLWLLVTGFVISIAMTKSGVAKRLALYMMRIWGRTPAGAVYASMLANFLIAPLTPSNTARTAAMLPIVEGIAEAYRAVPGRSNFGKALMLAGTFTSNITGSAFLTGTIPNPVAVGMIAAAAGASVYTTWSYWALAAVPTNIIILYLTGRLLLKMYPPEVAALPGGVEYIKQELAAMGPMSVREKKAILYFFIALVLWSTDIFHKFNSTMVAFLVSLLIFMPKIGVLDWKETEKSLPWELFVYFGGVLTLSGALMKTKAFEWLIKTLLAALGLQNIPMMPLLIILIGFSIFSHVIWSTTTAMAGVMIPIYIGLAQTLGFNVVAFVLPLAIMMAYALFLPFNTMGNIIMFGTGYYTVTEQIKSSAVLALIIWGLWIVTAFTWWKWIGLL</sequence>
<evidence type="ECO:0000313" key="7">
    <source>
        <dbReference type="EMBL" id="EAX48803.1"/>
    </source>
</evidence>
<reference evidence="7 8" key="1">
    <citation type="submission" date="2007-01" db="EMBL/GenBank/DDBJ databases">
        <title>Annotation of the draft genome assembly of Thermosinus carboxydivorans Nor1.</title>
        <authorList>
            <consortium name="US DOE Joint Genome Institute (JGI-ORNL)"/>
            <person name="Larimer F."/>
            <person name="Land M."/>
            <person name="Hauser L."/>
        </authorList>
    </citation>
    <scope>NUCLEOTIDE SEQUENCE [LARGE SCALE GENOMIC DNA]</scope>
    <source>
        <strain evidence="7 8">Nor1</strain>
    </source>
</reference>
<evidence type="ECO:0000256" key="4">
    <source>
        <dbReference type="ARBA" id="ARBA00022989"/>
    </source>
</evidence>
<dbReference type="GO" id="GO:0016020">
    <property type="term" value="C:membrane"/>
    <property type="evidence" value="ECO:0007669"/>
    <property type="project" value="UniProtKB-SubCell"/>
</dbReference>
<dbReference type="Proteomes" id="UP000005139">
    <property type="component" value="Unassembled WGS sequence"/>
</dbReference>
<dbReference type="OrthoDB" id="9156049at2"/>
<dbReference type="PIRSF" id="PIRSF002457">
    <property type="entry name" value="DASS"/>
    <property type="match status" value="1"/>
</dbReference>
<dbReference type="InterPro" id="IPR030676">
    <property type="entry name" value="CitT-rel"/>
</dbReference>
<dbReference type="Pfam" id="PF00939">
    <property type="entry name" value="Na_sulph_symp"/>
    <property type="match status" value="1"/>
</dbReference>
<comment type="caution">
    <text evidence="7">The sequence shown here is derived from an EMBL/GenBank/DDBJ whole genome shotgun (WGS) entry which is preliminary data.</text>
</comment>
<name>A1HLU9_9FIRM</name>
<dbReference type="EMBL" id="AAWL01000001">
    <property type="protein sequence ID" value="EAX48803.1"/>
    <property type="molecule type" value="Genomic_DNA"/>
</dbReference>
<evidence type="ECO:0000256" key="2">
    <source>
        <dbReference type="ARBA" id="ARBA00007349"/>
    </source>
</evidence>
<keyword evidence="5 6" id="KW-0472">Membrane</keyword>
<reference evidence="7 8" key="2">
    <citation type="submission" date="2007-01" db="EMBL/GenBank/DDBJ databases">
        <title>Sequencing of the draft genome and assembly of Thermosinus carboxydivorans Nor1.</title>
        <authorList>
            <consortium name="US DOE Joint Genome Institute (JGI-PGF)"/>
            <person name="Copeland A."/>
            <person name="Lucas S."/>
            <person name="Lapidus A."/>
            <person name="Barry K."/>
            <person name="Glavina del Rio T."/>
            <person name="Dalin E."/>
            <person name="Tice H."/>
            <person name="Bruce D."/>
            <person name="Pitluck S."/>
            <person name="Richardson P."/>
        </authorList>
    </citation>
    <scope>NUCLEOTIDE SEQUENCE [LARGE SCALE GENOMIC DNA]</scope>
    <source>
        <strain evidence="7 8">Nor1</strain>
    </source>
</reference>
<keyword evidence="3 6" id="KW-0812">Transmembrane</keyword>
<gene>
    <name evidence="7" type="ORF">TcarDRAFT_2492</name>
</gene>
<feature type="transmembrane region" description="Helical" evidence="6">
    <location>
        <begin position="374"/>
        <end position="395"/>
    </location>
</feature>
<keyword evidence="4 6" id="KW-1133">Transmembrane helix</keyword>
<evidence type="ECO:0000313" key="8">
    <source>
        <dbReference type="Proteomes" id="UP000005139"/>
    </source>
</evidence>
<feature type="transmembrane region" description="Helical" evidence="6">
    <location>
        <begin position="407"/>
        <end position="429"/>
    </location>
</feature>
<feature type="transmembrane region" description="Helical" evidence="6">
    <location>
        <begin position="286"/>
        <end position="303"/>
    </location>
</feature>
<feature type="transmembrane region" description="Helical" evidence="6">
    <location>
        <begin position="335"/>
        <end position="354"/>
    </location>
</feature>
<feature type="transmembrane region" description="Helical" evidence="6">
    <location>
        <begin position="136"/>
        <end position="154"/>
    </location>
</feature>
<feature type="transmembrane region" description="Helical" evidence="6">
    <location>
        <begin position="309"/>
        <end position="328"/>
    </location>
</feature>
<dbReference type="RefSeq" id="WP_007288010.1">
    <property type="nucleotide sequence ID" value="NZ_AAWL01000001.1"/>
</dbReference>